<accession>A0A426Y173</accession>
<protein>
    <submittedName>
        <fullName evidence="2">Uncharacterized protein</fullName>
    </submittedName>
</protein>
<evidence type="ECO:0000313" key="2">
    <source>
        <dbReference type="EMBL" id="RRT45528.1"/>
    </source>
</evidence>
<reference evidence="2 3" key="1">
    <citation type="journal article" date="2014" name="Agronomy (Basel)">
        <title>A Draft Genome Sequence for Ensete ventricosum, the Drought-Tolerant Tree Against Hunger.</title>
        <authorList>
            <person name="Harrison J."/>
            <person name="Moore K.A."/>
            <person name="Paszkiewicz K."/>
            <person name="Jones T."/>
            <person name="Grant M."/>
            <person name="Ambacheew D."/>
            <person name="Muzemil S."/>
            <person name="Studholme D.J."/>
        </authorList>
    </citation>
    <scope>NUCLEOTIDE SEQUENCE [LARGE SCALE GENOMIC DNA]</scope>
</reference>
<comment type="caution">
    <text evidence="2">The sequence shown here is derived from an EMBL/GenBank/DDBJ whole genome shotgun (WGS) entry which is preliminary data.</text>
</comment>
<dbReference type="AlphaFoldDB" id="A0A426Y173"/>
<gene>
    <name evidence="2" type="ORF">B296_00049170</name>
</gene>
<proteinExistence type="predicted"/>
<evidence type="ECO:0000313" key="3">
    <source>
        <dbReference type="Proteomes" id="UP000287651"/>
    </source>
</evidence>
<dbReference type="Proteomes" id="UP000287651">
    <property type="component" value="Unassembled WGS sequence"/>
</dbReference>
<organism evidence="2 3">
    <name type="scientific">Ensete ventricosum</name>
    <name type="common">Abyssinian banana</name>
    <name type="synonym">Musa ensete</name>
    <dbReference type="NCBI Taxonomy" id="4639"/>
    <lineage>
        <taxon>Eukaryota</taxon>
        <taxon>Viridiplantae</taxon>
        <taxon>Streptophyta</taxon>
        <taxon>Embryophyta</taxon>
        <taxon>Tracheophyta</taxon>
        <taxon>Spermatophyta</taxon>
        <taxon>Magnoliopsida</taxon>
        <taxon>Liliopsida</taxon>
        <taxon>Zingiberales</taxon>
        <taxon>Musaceae</taxon>
        <taxon>Ensete</taxon>
    </lineage>
</organism>
<feature type="region of interest" description="Disordered" evidence="1">
    <location>
        <begin position="1"/>
        <end position="62"/>
    </location>
</feature>
<dbReference type="EMBL" id="AMZH03015779">
    <property type="protein sequence ID" value="RRT45528.1"/>
    <property type="molecule type" value="Genomic_DNA"/>
</dbReference>
<name>A0A426Y173_ENSVE</name>
<sequence>MRHVLRKPHLIRDHVADPGVAGGQLGQGKTEYGVRFPCSRSSEWAPRIGPPTIRTQSADSATVHKVSVAGHRFLRRGQK</sequence>
<evidence type="ECO:0000256" key="1">
    <source>
        <dbReference type="SAM" id="MobiDB-lite"/>
    </source>
</evidence>